<organism evidence="12 13">
    <name type="scientific">Lupinus angustifolius</name>
    <name type="common">Narrow-leaved blue lupine</name>
    <dbReference type="NCBI Taxonomy" id="3871"/>
    <lineage>
        <taxon>Eukaryota</taxon>
        <taxon>Viridiplantae</taxon>
        <taxon>Streptophyta</taxon>
        <taxon>Embryophyta</taxon>
        <taxon>Tracheophyta</taxon>
        <taxon>Spermatophyta</taxon>
        <taxon>Magnoliopsida</taxon>
        <taxon>eudicotyledons</taxon>
        <taxon>Gunneridae</taxon>
        <taxon>Pentapetalae</taxon>
        <taxon>rosids</taxon>
        <taxon>fabids</taxon>
        <taxon>Fabales</taxon>
        <taxon>Fabaceae</taxon>
        <taxon>Papilionoideae</taxon>
        <taxon>50 kb inversion clade</taxon>
        <taxon>genistoids sensu lato</taxon>
        <taxon>core genistoids</taxon>
        <taxon>Genisteae</taxon>
        <taxon>Lupinus</taxon>
    </lineage>
</organism>
<name>A0A4P1RNL8_LUPAN</name>
<gene>
    <name evidence="12" type="ORF">TanjilG_21451</name>
</gene>
<evidence type="ECO:0000256" key="1">
    <source>
        <dbReference type="ARBA" id="ARBA00000382"/>
    </source>
</evidence>
<keyword evidence="4" id="KW-0732">Signal</keyword>
<proteinExistence type="inferred from homology"/>
<dbReference type="InterPro" id="IPR044965">
    <property type="entry name" value="Glyco_hydro_17_plant"/>
</dbReference>
<keyword evidence="6" id="KW-1015">Disulfide bond</keyword>
<dbReference type="GO" id="GO:0005975">
    <property type="term" value="P:carbohydrate metabolic process"/>
    <property type="evidence" value="ECO:0007669"/>
    <property type="project" value="InterPro"/>
</dbReference>
<sequence>MASHPLPPPKVVELLKSNKINKVKLFDANPYILEALYGSNIGVTVGIPNNLLRILYSSKKAANRWVHNNVNRYISYGGSNAGIEYVAVGDEPFLKSYGEQFHPFTIGAAVNIQAALKIVNLDRKVKIVVPCSFDNFESGSNLSSEVHFRPDLNKTMIELLTFLNKHGSPFFVTISPFITLQTKNMSLDFSLFKETARPHNFSHKTYKNSFDLSYDTVVTVLSKVGFPDIDIVVAKIGWPTDGAANATSNLAEIFMKGLLTHLHSNLGTPLRPRHPPLETYIFSLFDEDQRSIDSGNFERHWGLFTFDGQAKYHVDLGHGSESLVDAQNVEYLTSRWCVVNNNKDLSNASANALEACSNADCTALSPGGSCFNSSWPSNISYAFNSYYQEHNQSPKSCDFGGLGLITTVDPSTDRCSFNDTTLGFLESLLVSKDVESATEVRSTLTQLLRSESLSVIRSIAAKTVHQKLLILDFFVRAFAILGDVQSCLALRYEALQLRELKSATASCEWLQVSSVEWLNFVADAVHSGFHSVAEKACENALSCIGSGNNDVLKPATDTSSQILNAISEITRLKNCAMASVASGSVQVQAVEYLKRKTTGQQKSDPLYKEERCLASTSFRNGIKKQNIRKLYERQSLLQINEEN</sequence>
<keyword evidence="13" id="KW-1185">Reference proteome</keyword>
<evidence type="ECO:0000256" key="7">
    <source>
        <dbReference type="ARBA" id="ARBA00023295"/>
    </source>
</evidence>
<dbReference type="Proteomes" id="UP000188354">
    <property type="component" value="Chromosome LG04"/>
</dbReference>
<evidence type="ECO:0000313" key="12">
    <source>
        <dbReference type="EMBL" id="OIW14311.1"/>
    </source>
</evidence>
<dbReference type="SMART" id="SM00768">
    <property type="entry name" value="X8"/>
    <property type="match status" value="1"/>
</dbReference>
<reference evidence="12 13" key="1">
    <citation type="journal article" date="2017" name="Plant Biotechnol. J.">
        <title>A comprehensive draft genome sequence for lupin (Lupinus angustifolius), an emerging health food: insights into plant-microbe interactions and legume evolution.</title>
        <authorList>
            <person name="Hane J.K."/>
            <person name="Ming Y."/>
            <person name="Kamphuis L.G."/>
            <person name="Nelson M.N."/>
            <person name="Garg G."/>
            <person name="Atkins C.A."/>
            <person name="Bayer P.E."/>
            <person name="Bravo A."/>
            <person name="Bringans S."/>
            <person name="Cannon S."/>
            <person name="Edwards D."/>
            <person name="Foley R."/>
            <person name="Gao L.L."/>
            <person name="Harrison M.J."/>
            <person name="Huang W."/>
            <person name="Hurgobin B."/>
            <person name="Li S."/>
            <person name="Liu C.W."/>
            <person name="McGrath A."/>
            <person name="Morahan G."/>
            <person name="Murray J."/>
            <person name="Weller J."/>
            <person name="Jian J."/>
            <person name="Singh K.B."/>
        </authorList>
    </citation>
    <scope>NUCLEOTIDE SEQUENCE [LARGE SCALE GENOMIC DNA]</scope>
    <source>
        <strain evidence="13">cv. Tanjil</strain>
        <tissue evidence="12">Whole plant</tissue>
    </source>
</reference>
<evidence type="ECO:0000256" key="10">
    <source>
        <dbReference type="RuleBase" id="RU004335"/>
    </source>
</evidence>
<dbReference type="AlphaFoldDB" id="A0A4P1RNL8"/>
<keyword evidence="5" id="KW-0378">Hydrolase</keyword>
<evidence type="ECO:0000259" key="11">
    <source>
        <dbReference type="SMART" id="SM00768"/>
    </source>
</evidence>
<dbReference type="Pfam" id="PF00332">
    <property type="entry name" value="Glyco_hydro_17"/>
    <property type="match status" value="1"/>
</dbReference>
<comment type="catalytic activity">
    <reaction evidence="1">
        <text>Hydrolysis of (1-&gt;3)-beta-D-glucosidic linkages in (1-&gt;3)-beta-D-glucans.</text>
        <dbReference type="EC" id="3.2.1.39"/>
    </reaction>
</comment>
<accession>A0A4P1RNL8</accession>
<dbReference type="GO" id="GO:0042973">
    <property type="term" value="F:glucan endo-1,3-beta-D-glucosidase activity"/>
    <property type="evidence" value="ECO:0007669"/>
    <property type="project" value="UniProtKB-EC"/>
</dbReference>
<evidence type="ECO:0000256" key="8">
    <source>
        <dbReference type="ARBA" id="ARBA00033335"/>
    </source>
</evidence>
<protein>
    <recommendedName>
        <fullName evidence="3">glucan endo-1,3-beta-D-glucosidase</fullName>
        <ecNumber evidence="3">3.2.1.39</ecNumber>
    </recommendedName>
    <alternativeName>
        <fullName evidence="8">(1-&gt;3)-beta-glucan endohydrolase</fullName>
    </alternativeName>
    <alternativeName>
        <fullName evidence="9">Beta-1,3-endoglucanase</fullName>
    </alternativeName>
</protein>
<dbReference type="EC" id="3.2.1.39" evidence="3"/>
<evidence type="ECO:0000256" key="6">
    <source>
        <dbReference type="ARBA" id="ARBA00023157"/>
    </source>
</evidence>
<dbReference type="InterPro" id="IPR012946">
    <property type="entry name" value="X8"/>
</dbReference>
<dbReference type="EMBL" id="CM007364">
    <property type="protein sequence ID" value="OIW14311.1"/>
    <property type="molecule type" value="Genomic_DNA"/>
</dbReference>
<evidence type="ECO:0000256" key="5">
    <source>
        <dbReference type="ARBA" id="ARBA00022801"/>
    </source>
</evidence>
<feature type="domain" description="X8" evidence="11">
    <location>
        <begin position="335"/>
        <end position="417"/>
    </location>
</feature>
<dbReference type="Gene3D" id="3.20.20.80">
    <property type="entry name" value="Glycosidases"/>
    <property type="match status" value="1"/>
</dbReference>
<evidence type="ECO:0000256" key="2">
    <source>
        <dbReference type="ARBA" id="ARBA00008773"/>
    </source>
</evidence>
<evidence type="ECO:0000313" key="13">
    <source>
        <dbReference type="Proteomes" id="UP000188354"/>
    </source>
</evidence>
<dbReference type="InterPro" id="IPR017853">
    <property type="entry name" value="GH"/>
</dbReference>
<dbReference type="PANTHER" id="PTHR32227">
    <property type="entry name" value="GLUCAN ENDO-1,3-BETA-GLUCOSIDASE BG1-RELATED-RELATED"/>
    <property type="match status" value="1"/>
</dbReference>
<dbReference type="SUPFAM" id="SSF51445">
    <property type="entry name" value="(Trans)glycosidases"/>
    <property type="match status" value="1"/>
</dbReference>
<dbReference type="Pfam" id="PF07983">
    <property type="entry name" value="X8"/>
    <property type="match status" value="1"/>
</dbReference>
<dbReference type="STRING" id="3871.A0A4P1RNL8"/>
<dbReference type="Gramene" id="OIW14311">
    <property type="protein sequence ID" value="OIW14311"/>
    <property type="gene ID" value="TanjilG_21451"/>
</dbReference>
<evidence type="ECO:0000256" key="3">
    <source>
        <dbReference type="ARBA" id="ARBA00012780"/>
    </source>
</evidence>
<keyword evidence="7" id="KW-0326">Glycosidase</keyword>
<evidence type="ECO:0000256" key="4">
    <source>
        <dbReference type="ARBA" id="ARBA00022729"/>
    </source>
</evidence>
<comment type="similarity">
    <text evidence="2 10">Belongs to the glycosyl hydrolase 17 family.</text>
</comment>
<dbReference type="InterPro" id="IPR000490">
    <property type="entry name" value="Glyco_hydro_17"/>
</dbReference>
<dbReference type="Gene3D" id="1.20.58.1040">
    <property type="match status" value="1"/>
</dbReference>
<evidence type="ECO:0000256" key="9">
    <source>
        <dbReference type="ARBA" id="ARBA00033417"/>
    </source>
</evidence>